<dbReference type="Pfam" id="PF07007">
    <property type="entry name" value="LprI"/>
    <property type="match status" value="1"/>
</dbReference>
<keyword evidence="1" id="KW-0472">Membrane</keyword>
<dbReference type="Proteomes" id="UP000182567">
    <property type="component" value="Chromosome"/>
</dbReference>
<dbReference type="InterPro" id="IPR009739">
    <property type="entry name" value="LprI-like_N"/>
</dbReference>
<protein>
    <recommendedName>
        <fullName evidence="2">Lysozyme inhibitor LprI-like N-terminal domain-containing protein</fullName>
    </recommendedName>
</protein>
<keyword evidence="1" id="KW-1133">Transmembrane helix</keyword>
<evidence type="ECO:0000259" key="2">
    <source>
        <dbReference type="Pfam" id="PF07007"/>
    </source>
</evidence>
<dbReference type="AlphaFoldDB" id="A0A1J0EL77"/>
<dbReference type="Gene3D" id="1.20.1270.180">
    <property type="match status" value="1"/>
</dbReference>
<proteinExistence type="predicted"/>
<accession>A0A1J0EL77</accession>
<evidence type="ECO:0000313" key="3">
    <source>
        <dbReference type="EMBL" id="APC16885.1"/>
    </source>
</evidence>
<evidence type="ECO:0000313" key="4">
    <source>
        <dbReference type="Proteomes" id="UP000182567"/>
    </source>
</evidence>
<organism evidence="3 4">
    <name type="scientific">Pseudomonas frederiksbergensis</name>
    <dbReference type="NCBI Taxonomy" id="104087"/>
    <lineage>
        <taxon>Bacteria</taxon>
        <taxon>Pseudomonadati</taxon>
        <taxon>Pseudomonadota</taxon>
        <taxon>Gammaproteobacteria</taxon>
        <taxon>Pseudomonadales</taxon>
        <taxon>Pseudomonadaceae</taxon>
        <taxon>Pseudomonas</taxon>
    </lineage>
</organism>
<evidence type="ECO:0000256" key="1">
    <source>
        <dbReference type="SAM" id="Phobius"/>
    </source>
</evidence>
<reference evidence="4" key="1">
    <citation type="submission" date="2016-10" db="EMBL/GenBank/DDBJ databases">
        <title>Pseudomonas frederiksbergensis ERGS4:02 complete genome.</title>
        <authorList>
            <person name="Kumar R."/>
            <person name="Acharya V."/>
            <person name="Singh D."/>
        </authorList>
    </citation>
    <scope>NUCLEOTIDE SEQUENCE [LARGE SCALE GENOMIC DNA]</scope>
    <source>
        <strain evidence="4">ERGS4:02</strain>
    </source>
</reference>
<gene>
    <name evidence="3" type="ORF">BLL42_14520</name>
</gene>
<feature type="transmembrane region" description="Helical" evidence="1">
    <location>
        <begin position="47"/>
        <end position="70"/>
    </location>
</feature>
<dbReference type="EMBL" id="CP017886">
    <property type="protein sequence ID" value="APC16885.1"/>
    <property type="molecule type" value="Genomic_DNA"/>
</dbReference>
<keyword evidence="1" id="KW-0812">Transmembrane</keyword>
<sequence>MGGTASLLGELLRGLRVRKERRSRRACLDDLHIKAREGEHVKALKRFMVVLVCTLAGGASLPISLAFAGADCNEMTASQPIDTCAGIAKKAADSRLNASYQKLMARLDSQYRVQPDLGQAFKAKVKESQRIWIKLRDTDCPLEAFENETGMPAYVTTVSNCVARMSLERSDYLDKIAPDL</sequence>
<name>A0A1J0EL77_9PSED</name>
<feature type="domain" description="Lysozyme inhibitor LprI-like N-terminal" evidence="2">
    <location>
        <begin position="73"/>
        <end position="173"/>
    </location>
</feature>